<comment type="caution">
    <text evidence="2">The sequence shown here is derived from an EMBL/GenBank/DDBJ whole genome shotgun (WGS) entry which is preliminary data.</text>
</comment>
<dbReference type="Gene3D" id="1.10.260.40">
    <property type="entry name" value="lambda repressor-like DNA-binding domains"/>
    <property type="match status" value="1"/>
</dbReference>
<feature type="domain" description="HTH cro/C1-type" evidence="1">
    <location>
        <begin position="8"/>
        <end position="64"/>
    </location>
</feature>
<dbReference type="SMART" id="SM00530">
    <property type="entry name" value="HTH_XRE"/>
    <property type="match status" value="1"/>
</dbReference>
<dbReference type="SUPFAM" id="SSF47413">
    <property type="entry name" value="lambda repressor-like DNA-binding domains"/>
    <property type="match status" value="1"/>
</dbReference>
<dbReference type="AlphaFoldDB" id="A0AAV3X8H0"/>
<organism evidence="2 3">
    <name type="scientific">Microseira wollei NIES-4236</name>
    <dbReference type="NCBI Taxonomy" id="2530354"/>
    <lineage>
        <taxon>Bacteria</taxon>
        <taxon>Bacillati</taxon>
        <taxon>Cyanobacteriota</taxon>
        <taxon>Cyanophyceae</taxon>
        <taxon>Oscillatoriophycideae</taxon>
        <taxon>Aerosakkonematales</taxon>
        <taxon>Aerosakkonemataceae</taxon>
        <taxon>Microseira</taxon>
    </lineage>
</organism>
<dbReference type="InterPro" id="IPR010982">
    <property type="entry name" value="Lambda_DNA-bd_dom_sf"/>
</dbReference>
<reference evidence="2" key="1">
    <citation type="submission" date="2019-10" db="EMBL/GenBank/DDBJ databases">
        <title>Draft genome sequece of Microseira wollei NIES-4236.</title>
        <authorList>
            <person name="Yamaguchi H."/>
            <person name="Suzuki S."/>
            <person name="Kawachi M."/>
        </authorList>
    </citation>
    <scope>NUCLEOTIDE SEQUENCE</scope>
    <source>
        <strain evidence="2">NIES-4236</strain>
    </source>
</reference>
<dbReference type="CDD" id="cd00093">
    <property type="entry name" value="HTH_XRE"/>
    <property type="match status" value="1"/>
</dbReference>
<dbReference type="EMBL" id="BLAY01000031">
    <property type="protein sequence ID" value="GET37611.1"/>
    <property type="molecule type" value="Genomic_DNA"/>
</dbReference>
<name>A0AAV3X8H0_9CYAN</name>
<dbReference type="PROSITE" id="PS50943">
    <property type="entry name" value="HTH_CROC1"/>
    <property type="match status" value="1"/>
</dbReference>
<dbReference type="GO" id="GO:0003677">
    <property type="term" value="F:DNA binding"/>
    <property type="evidence" value="ECO:0007669"/>
    <property type="project" value="InterPro"/>
</dbReference>
<protein>
    <recommendedName>
        <fullName evidence="1">HTH cro/C1-type domain-containing protein</fullName>
    </recommendedName>
</protein>
<gene>
    <name evidence="2" type="ORF">MiSe_23650</name>
</gene>
<dbReference type="Pfam" id="PF01381">
    <property type="entry name" value="HTH_3"/>
    <property type="match status" value="1"/>
</dbReference>
<dbReference type="RefSeq" id="WP_226579376.1">
    <property type="nucleotide sequence ID" value="NZ_BLAY01000031.1"/>
</dbReference>
<proteinExistence type="predicted"/>
<evidence type="ECO:0000313" key="2">
    <source>
        <dbReference type="EMBL" id="GET37611.1"/>
    </source>
</evidence>
<accession>A0AAV3X8H0</accession>
<dbReference type="InterPro" id="IPR001387">
    <property type="entry name" value="Cro/C1-type_HTH"/>
</dbReference>
<sequence>MASLGEKLKQRRELLNVTQRQIALELGVTVTTVQNWEAGRYIPKLSPNQMKALCELLNFTPKQSGIPGSPEG</sequence>
<dbReference type="Proteomes" id="UP001050975">
    <property type="component" value="Unassembled WGS sequence"/>
</dbReference>
<keyword evidence="3" id="KW-1185">Reference proteome</keyword>
<evidence type="ECO:0000313" key="3">
    <source>
        <dbReference type="Proteomes" id="UP001050975"/>
    </source>
</evidence>
<evidence type="ECO:0000259" key="1">
    <source>
        <dbReference type="PROSITE" id="PS50943"/>
    </source>
</evidence>